<feature type="signal peptide" evidence="1">
    <location>
        <begin position="1"/>
        <end position="22"/>
    </location>
</feature>
<evidence type="ECO:0000313" key="2">
    <source>
        <dbReference type="EMBL" id="KOO35500.1"/>
    </source>
</evidence>
<dbReference type="AlphaFoldDB" id="A0A0M0K9L2"/>
<keyword evidence="3" id="KW-1185">Reference proteome</keyword>
<protein>
    <submittedName>
        <fullName evidence="2">Uncharacterized protein</fullName>
    </submittedName>
</protein>
<proteinExistence type="predicted"/>
<feature type="chain" id="PRO_5005602562" evidence="1">
    <location>
        <begin position="23"/>
        <end position="188"/>
    </location>
</feature>
<reference evidence="3" key="1">
    <citation type="journal article" date="2015" name="PLoS Genet.">
        <title>Genome Sequence and Transcriptome Analyses of Chrysochromulina tobin: Metabolic Tools for Enhanced Algal Fitness in the Prominent Order Prymnesiales (Haptophyceae).</title>
        <authorList>
            <person name="Hovde B.T."/>
            <person name="Deodato C.R."/>
            <person name="Hunsperger H.M."/>
            <person name="Ryken S.A."/>
            <person name="Yost W."/>
            <person name="Jha R.K."/>
            <person name="Patterson J."/>
            <person name="Monnat R.J. Jr."/>
            <person name="Barlow S.B."/>
            <person name="Starkenburg S.R."/>
            <person name="Cattolico R.A."/>
        </authorList>
    </citation>
    <scope>NUCLEOTIDE SEQUENCE</scope>
    <source>
        <strain evidence="3">CCMP291</strain>
    </source>
</reference>
<gene>
    <name evidence="2" type="ORF">Ctob_014100</name>
</gene>
<evidence type="ECO:0000313" key="3">
    <source>
        <dbReference type="Proteomes" id="UP000037460"/>
    </source>
</evidence>
<organism evidence="2 3">
    <name type="scientific">Chrysochromulina tobinii</name>
    <dbReference type="NCBI Taxonomy" id="1460289"/>
    <lineage>
        <taxon>Eukaryota</taxon>
        <taxon>Haptista</taxon>
        <taxon>Haptophyta</taxon>
        <taxon>Prymnesiophyceae</taxon>
        <taxon>Prymnesiales</taxon>
        <taxon>Chrysochromulinaceae</taxon>
        <taxon>Chrysochromulina</taxon>
    </lineage>
</organism>
<name>A0A0M0K9L2_9EUKA</name>
<comment type="caution">
    <text evidence="2">The sequence shown here is derived from an EMBL/GenBank/DDBJ whole genome shotgun (WGS) entry which is preliminary data.</text>
</comment>
<dbReference type="EMBL" id="JWZX01000844">
    <property type="protein sequence ID" value="KOO35500.1"/>
    <property type="molecule type" value="Genomic_DNA"/>
</dbReference>
<keyword evidence="1" id="KW-0732">Signal</keyword>
<sequence>MRRPSLLVLATLLLAAPPGALAGKKKKKKPTNLFTELTSEFYHRDLPALAKPDGFEMLTGGGVVAYMDKKMASYEASMKAVQKSAHSFKCLQPGRLRYIDVQADDQASYIHRNFHEDQANAKKGAPKLRERQTRMDVPFIAHFLLESFIPQPQTMLTGYSNFTVEKLVAWAKEEVCPQAQNEKDRDEL</sequence>
<dbReference type="Proteomes" id="UP000037460">
    <property type="component" value="Unassembled WGS sequence"/>
</dbReference>
<evidence type="ECO:0000256" key="1">
    <source>
        <dbReference type="SAM" id="SignalP"/>
    </source>
</evidence>
<accession>A0A0M0K9L2</accession>